<evidence type="ECO:0000313" key="2">
    <source>
        <dbReference type="EnsemblPlants" id="OPUNC02G24730.1"/>
    </source>
</evidence>
<dbReference type="HOGENOM" id="CLU_2744372_0_0_1"/>
<feature type="region of interest" description="Disordered" evidence="1">
    <location>
        <begin position="1"/>
        <end position="35"/>
    </location>
</feature>
<dbReference type="AlphaFoldDB" id="A0A0E0K3C2"/>
<dbReference type="Proteomes" id="UP000026962">
    <property type="component" value="Chromosome 2"/>
</dbReference>
<sequence>MVPARSVFSSARPTRSLARGAGEQGRRRSADGLLSFPDPPALAFSPVRPAGEHLAFEVKALNRNLSSMNKH</sequence>
<dbReference type="EnsemblPlants" id="OPUNC02G24730.1">
    <property type="protein sequence ID" value="OPUNC02G24730.1"/>
    <property type="gene ID" value="OPUNC02G24730"/>
</dbReference>
<proteinExistence type="predicted"/>
<keyword evidence="3" id="KW-1185">Reference proteome</keyword>
<name>A0A0E0K3C2_ORYPU</name>
<evidence type="ECO:0000256" key="1">
    <source>
        <dbReference type="SAM" id="MobiDB-lite"/>
    </source>
</evidence>
<evidence type="ECO:0000313" key="3">
    <source>
        <dbReference type="Proteomes" id="UP000026962"/>
    </source>
</evidence>
<protein>
    <submittedName>
        <fullName evidence="2">Uncharacterized protein</fullName>
    </submittedName>
</protein>
<accession>A0A0E0K3C2</accession>
<organism evidence="2">
    <name type="scientific">Oryza punctata</name>
    <name type="common">Red rice</name>
    <dbReference type="NCBI Taxonomy" id="4537"/>
    <lineage>
        <taxon>Eukaryota</taxon>
        <taxon>Viridiplantae</taxon>
        <taxon>Streptophyta</taxon>
        <taxon>Embryophyta</taxon>
        <taxon>Tracheophyta</taxon>
        <taxon>Spermatophyta</taxon>
        <taxon>Magnoliopsida</taxon>
        <taxon>Liliopsida</taxon>
        <taxon>Poales</taxon>
        <taxon>Poaceae</taxon>
        <taxon>BOP clade</taxon>
        <taxon>Oryzoideae</taxon>
        <taxon>Oryzeae</taxon>
        <taxon>Oryzinae</taxon>
        <taxon>Oryza</taxon>
    </lineage>
</organism>
<dbReference type="Gramene" id="OPUNC02G24730.1">
    <property type="protein sequence ID" value="OPUNC02G24730.1"/>
    <property type="gene ID" value="OPUNC02G24730"/>
</dbReference>
<reference evidence="2" key="1">
    <citation type="submission" date="2015-04" db="UniProtKB">
        <authorList>
            <consortium name="EnsemblPlants"/>
        </authorList>
    </citation>
    <scope>IDENTIFICATION</scope>
</reference>
<reference evidence="2" key="2">
    <citation type="submission" date="2018-05" db="EMBL/GenBank/DDBJ databases">
        <title>OpunRS2 (Oryza punctata Reference Sequence Version 2).</title>
        <authorList>
            <person name="Zhang J."/>
            <person name="Kudrna D."/>
            <person name="Lee S."/>
            <person name="Talag J."/>
            <person name="Welchert J."/>
            <person name="Wing R.A."/>
        </authorList>
    </citation>
    <scope>NUCLEOTIDE SEQUENCE [LARGE SCALE GENOMIC DNA]</scope>
</reference>